<evidence type="ECO:0000256" key="3">
    <source>
        <dbReference type="ARBA" id="ARBA00012872"/>
    </source>
</evidence>
<proteinExistence type="inferred from homology"/>
<dbReference type="Pfam" id="PF00175">
    <property type="entry name" value="NAD_binding_1"/>
    <property type="match status" value="1"/>
</dbReference>
<comment type="catalytic activity">
    <reaction evidence="15">
        <text>2 reduced [2Fe-2S]-[ferredoxin] + NADP(+) + H(+) = 2 oxidized [2Fe-2S]-[ferredoxin] + NADPH</text>
        <dbReference type="Rhea" id="RHEA:20125"/>
        <dbReference type="Rhea" id="RHEA-COMP:10000"/>
        <dbReference type="Rhea" id="RHEA-COMP:10001"/>
        <dbReference type="ChEBI" id="CHEBI:15378"/>
        <dbReference type="ChEBI" id="CHEBI:33737"/>
        <dbReference type="ChEBI" id="CHEBI:33738"/>
        <dbReference type="ChEBI" id="CHEBI:57783"/>
        <dbReference type="ChEBI" id="CHEBI:58349"/>
        <dbReference type="EC" id="1.18.1.2"/>
    </reaction>
</comment>
<dbReference type="RefSeq" id="WP_367680975.1">
    <property type="nucleotide sequence ID" value="NZ_OZ060371.1"/>
</dbReference>
<evidence type="ECO:0000256" key="14">
    <source>
        <dbReference type="ARBA" id="ARBA00047271"/>
    </source>
</evidence>
<dbReference type="EMBL" id="OZ060371">
    <property type="protein sequence ID" value="CAL4044024.1"/>
    <property type="molecule type" value="Genomic_DNA"/>
</dbReference>
<dbReference type="Gene3D" id="3.40.50.80">
    <property type="entry name" value="Nucleotide-binding domain of ferredoxin-NADP reductase (FNR) module"/>
    <property type="match status" value="1"/>
</dbReference>
<dbReference type="AlphaFoldDB" id="A0AAT9IGP1"/>
<gene>
    <name evidence="17" type="primary">fpr</name>
    <name evidence="17" type="ORF">BUANCORI2928_459</name>
</gene>
<dbReference type="PANTHER" id="PTHR47878">
    <property type="entry name" value="OXIDOREDUCTASE FAD/NAD(P)-BINDING DOMAIN PROTEIN"/>
    <property type="match status" value="1"/>
</dbReference>
<sequence length="250" mass="29123">MSNWTTAKIIKIKKWTEQLFTVFMTANIDDFIPGQFSKISILTDSKKRIQRAYSYVNPPNNNILEFYISRISEGCLSPTLYSLKPKDKVFITKKSFGCFTLNNIISCKILWMIATGTAIGPYLSILQQKSKEVKKFKHIILIHAVRYSQDLTYLNTIKKLENMYHGKLIFKSIISREKIKESLFGRIPYLLLTKQLEKSVNYFISPHTSHVMLCGNPNMVKETCYILQNKYNMTKNFKTNHGNISSENYW</sequence>
<evidence type="ECO:0000313" key="17">
    <source>
        <dbReference type="EMBL" id="CAL4044024.1"/>
    </source>
</evidence>
<keyword evidence="9" id="KW-0521">NADP</keyword>
<dbReference type="GO" id="GO:0004324">
    <property type="term" value="F:ferredoxin-NADP+ reductase activity"/>
    <property type="evidence" value="ECO:0007669"/>
    <property type="project" value="UniProtKB-EC"/>
</dbReference>
<evidence type="ECO:0000256" key="8">
    <source>
        <dbReference type="ARBA" id="ARBA00022827"/>
    </source>
</evidence>
<reference evidence="17" key="1">
    <citation type="submission" date="2024-06" db="EMBL/GenBank/DDBJ databases">
        <authorList>
            <person name="Manzano-Marin A."/>
            <person name="Manzano-Marin A."/>
            <person name="Alejandro Manzano Marin A."/>
        </authorList>
    </citation>
    <scope>NUCLEOTIDE SEQUENCE</scope>
    <source>
        <strain evidence="17">Ancorni-2928</strain>
    </source>
</reference>
<comment type="catalytic activity">
    <reaction evidence="14">
        <text>reduced [flavodoxin] + NADP(+) = oxidized [flavodoxin] + NADPH + 2 H(+)</text>
        <dbReference type="Rhea" id="RHEA:50756"/>
        <dbReference type="Rhea" id="RHEA-COMP:10622"/>
        <dbReference type="Rhea" id="RHEA-COMP:10623"/>
        <dbReference type="ChEBI" id="CHEBI:15378"/>
        <dbReference type="ChEBI" id="CHEBI:57618"/>
        <dbReference type="ChEBI" id="CHEBI:57783"/>
        <dbReference type="ChEBI" id="CHEBI:58210"/>
        <dbReference type="ChEBI" id="CHEBI:58349"/>
        <dbReference type="EC" id="1.19.1.1"/>
    </reaction>
</comment>
<dbReference type="InterPro" id="IPR033892">
    <property type="entry name" value="FNR_bac"/>
</dbReference>
<dbReference type="EC" id="1.18.1.2" evidence="4"/>
<dbReference type="EC" id="1.19.1.1" evidence="3"/>
<dbReference type="InterPro" id="IPR051930">
    <property type="entry name" value="FNR_type-1"/>
</dbReference>
<evidence type="ECO:0000256" key="5">
    <source>
        <dbReference type="ARBA" id="ARBA00020327"/>
    </source>
</evidence>
<comment type="cofactor">
    <cofactor evidence="1">
        <name>FAD</name>
        <dbReference type="ChEBI" id="CHEBI:57692"/>
    </cofactor>
</comment>
<dbReference type="InterPro" id="IPR001433">
    <property type="entry name" value="OxRdtase_FAD/NAD-bd"/>
</dbReference>
<dbReference type="PANTHER" id="PTHR47878:SF1">
    <property type="entry name" value="FLAVODOXIN_FERREDOXIN--NADP REDUCTASE"/>
    <property type="match status" value="1"/>
</dbReference>
<dbReference type="InterPro" id="IPR039261">
    <property type="entry name" value="FNR_nucleotide-bd"/>
</dbReference>
<accession>A0AAT9IGP1</accession>
<keyword evidence="6" id="KW-0285">Flavoprotein</keyword>
<keyword evidence="8" id="KW-0274">FAD</keyword>
<name>A0AAT9IGP1_9GAMM</name>
<evidence type="ECO:0000256" key="9">
    <source>
        <dbReference type="ARBA" id="ARBA00022857"/>
    </source>
</evidence>
<evidence type="ECO:0000256" key="10">
    <source>
        <dbReference type="ARBA" id="ARBA00023002"/>
    </source>
</evidence>
<dbReference type="Gene3D" id="2.40.30.10">
    <property type="entry name" value="Translation factors"/>
    <property type="match status" value="1"/>
</dbReference>
<evidence type="ECO:0000256" key="15">
    <source>
        <dbReference type="ARBA" id="ARBA00047776"/>
    </source>
</evidence>
<dbReference type="SUPFAM" id="SSF52343">
    <property type="entry name" value="Ferredoxin reductase-like, C-terminal NADP-linked domain"/>
    <property type="match status" value="1"/>
</dbReference>
<keyword evidence="7" id="KW-0547">Nucleotide-binding</keyword>
<evidence type="ECO:0000256" key="12">
    <source>
        <dbReference type="ARBA" id="ARBA00030000"/>
    </source>
</evidence>
<evidence type="ECO:0000259" key="16">
    <source>
        <dbReference type="PROSITE" id="PS51384"/>
    </source>
</evidence>
<dbReference type="GO" id="GO:0000166">
    <property type="term" value="F:nucleotide binding"/>
    <property type="evidence" value="ECO:0007669"/>
    <property type="project" value="UniProtKB-KW"/>
</dbReference>
<dbReference type="InterPro" id="IPR017927">
    <property type="entry name" value="FAD-bd_FR_type"/>
</dbReference>
<evidence type="ECO:0000256" key="1">
    <source>
        <dbReference type="ARBA" id="ARBA00001974"/>
    </source>
</evidence>
<dbReference type="GO" id="GO:0042167">
    <property type="term" value="P:heme catabolic process"/>
    <property type="evidence" value="ECO:0007669"/>
    <property type="project" value="TreeGrafter"/>
</dbReference>
<organism evidence="17">
    <name type="scientific">Buchnera aphidicola</name>
    <name type="common">Anoecia corni</name>
    <dbReference type="NCBI Taxonomy" id="2994477"/>
    <lineage>
        <taxon>Bacteria</taxon>
        <taxon>Pseudomonadati</taxon>
        <taxon>Pseudomonadota</taxon>
        <taxon>Gammaproteobacteria</taxon>
        <taxon>Enterobacterales</taxon>
        <taxon>Erwiniaceae</taxon>
        <taxon>Buchnera</taxon>
    </lineage>
</organism>
<evidence type="ECO:0000256" key="11">
    <source>
        <dbReference type="ARBA" id="ARBA00029856"/>
    </source>
</evidence>
<evidence type="ECO:0000256" key="6">
    <source>
        <dbReference type="ARBA" id="ARBA00022630"/>
    </source>
</evidence>
<protein>
    <recommendedName>
        <fullName evidence="5">Flavodoxin/ferredoxin--NADP reductase</fullName>
        <ecNumber evidence="4">1.18.1.2</ecNumber>
        <ecNumber evidence="3">1.19.1.1</ecNumber>
    </recommendedName>
    <alternativeName>
        <fullName evidence="13">Ferredoxin (flavodoxin):NADP(+) oxidoreductase</fullName>
    </alternativeName>
    <alternativeName>
        <fullName evidence="11">Ferredoxin--NADP reductase</fullName>
    </alternativeName>
    <alternativeName>
        <fullName evidence="12">Flavodoxin--NADP reductase</fullName>
    </alternativeName>
</protein>
<feature type="domain" description="FAD-binding FR-type" evidence="16">
    <location>
        <begin position="2"/>
        <end position="102"/>
    </location>
</feature>
<evidence type="ECO:0000256" key="4">
    <source>
        <dbReference type="ARBA" id="ARBA00013223"/>
    </source>
</evidence>
<dbReference type="PROSITE" id="PS51384">
    <property type="entry name" value="FAD_FR"/>
    <property type="match status" value="1"/>
</dbReference>
<evidence type="ECO:0000256" key="13">
    <source>
        <dbReference type="ARBA" id="ARBA00030173"/>
    </source>
</evidence>
<keyword evidence="10 17" id="KW-0560">Oxidoreductase</keyword>
<evidence type="ECO:0000256" key="2">
    <source>
        <dbReference type="ARBA" id="ARBA00008312"/>
    </source>
</evidence>
<comment type="similarity">
    <text evidence="2">Belongs to the ferredoxin--NADP reductase type 1 family.</text>
</comment>
<evidence type="ECO:0000256" key="7">
    <source>
        <dbReference type="ARBA" id="ARBA00022741"/>
    </source>
</evidence>
<dbReference type="SUPFAM" id="SSF63380">
    <property type="entry name" value="Riboflavin synthase domain-like"/>
    <property type="match status" value="1"/>
</dbReference>
<dbReference type="GO" id="GO:0034599">
    <property type="term" value="P:cellular response to oxidative stress"/>
    <property type="evidence" value="ECO:0007669"/>
    <property type="project" value="TreeGrafter"/>
</dbReference>
<dbReference type="InterPro" id="IPR017938">
    <property type="entry name" value="Riboflavin_synthase-like_b-brl"/>
</dbReference>
<dbReference type="CDD" id="cd06195">
    <property type="entry name" value="FNR1"/>
    <property type="match status" value="1"/>
</dbReference>